<evidence type="ECO:0000256" key="2">
    <source>
        <dbReference type="SAM" id="MobiDB-lite"/>
    </source>
</evidence>
<feature type="compositionally biased region" description="Polar residues" evidence="2">
    <location>
        <begin position="844"/>
        <end position="853"/>
    </location>
</feature>
<feature type="coiled-coil region" evidence="1">
    <location>
        <begin position="388"/>
        <end position="517"/>
    </location>
</feature>
<dbReference type="OrthoDB" id="419631at2759"/>
<keyword evidence="1" id="KW-0175">Coiled coil</keyword>
<dbReference type="AlphaFoldDB" id="A0A9P0GCR9"/>
<organism evidence="3 4">
    <name type="scientific">Psylliodes chrysocephalus</name>
    <dbReference type="NCBI Taxonomy" id="3402493"/>
    <lineage>
        <taxon>Eukaryota</taxon>
        <taxon>Metazoa</taxon>
        <taxon>Ecdysozoa</taxon>
        <taxon>Arthropoda</taxon>
        <taxon>Hexapoda</taxon>
        <taxon>Insecta</taxon>
        <taxon>Pterygota</taxon>
        <taxon>Neoptera</taxon>
        <taxon>Endopterygota</taxon>
        <taxon>Coleoptera</taxon>
        <taxon>Polyphaga</taxon>
        <taxon>Cucujiformia</taxon>
        <taxon>Chrysomeloidea</taxon>
        <taxon>Chrysomelidae</taxon>
        <taxon>Galerucinae</taxon>
        <taxon>Alticini</taxon>
        <taxon>Psylliodes</taxon>
    </lineage>
</organism>
<keyword evidence="4" id="KW-1185">Reference proteome</keyword>
<evidence type="ECO:0000256" key="1">
    <source>
        <dbReference type="SAM" id="Coils"/>
    </source>
</evidence>
<protein>
    <submittedName>
        <fullName evidence="3">Uncharacterized protein</fullName>
    </submittedName>
</protein>
<evidence type="ECO:0000313" key="3">
    <source>
        <dbReference type="EMBL" id="CAH1106176.1"/>
    </source>
</evidence>
<accession>A0A9P0GCR9</accession>
<evidence type="ECO:0000313" key="4">
    <source>
        <dbReference type="Proteomes" id="UP001153636"/>
    </source>
</evidence>
<sequence>MSFSKAKIQRFNDVKKKDIFAAVPGTTRPVSEKTKLKTKVEKANHCNQALDKAKSDTASSQSVPCFRTPQLLRKKPKLTTNQTSKAKSTEIFNNEQNLEALKEKIVECENKDSYIKDLTQQLEDFKIKINRIENEARGINTEEDRFEQTIENLKNEHENKIKIMQEEFRLRLSDTISIKDKITMQLLELKESVLSYNTEMKDLKSNISQIPNFYEKYFEKYRITINQKQADIDEKENLLKILEQNTIEMQKQHSLETEKLMEEQQIEMQDLEFEMLKTMTELQKEKEVCANKIKETEEEMMKKVSELRNIFESDKEKIVFESESKLKQMEEIMQKSHFNTEKEIEQKINKLENEWKNKLILQQRQSDDILKECQAISEYNIIQCEVEKNNITKELKENAEELKRLKLNYGETLENFNQLKNTYKELKKELNLKKEQLDVIKKELQNEILDYKKQLNQALKEKVAYEYTIKNSQVTIDVLKRRLIHSDKDVEQLKEELAECEKRLLQYEQKNLQLTSDLTQAKLFNEELEMQFESSIKLNCTDIDNMSEHLLKEVNDYKREVIKYKNQIKGEQNLKKEIIQQLHDAYDMINKLNIEFEQAENNCSQFKFEVEQSQNELEDYHMREMDWNIIKDKLEYTIKELEDLLETKVLEVNIMKKEMVHFKENTYCNCESSEYYQQKVKELEDDQKETGNIHKRYIEMSGKYDVLAWKYEELEAENLQNRMKLMKLSDDQADKQALKEKYDNQVTICNELENNNEDLKEEVERRLKEESSLKEEFTKLKAERDALLNKCQLLESQLKQQTLENENKQRTPKKSKKFIDEENYSDTKKWIKKSKHPKDDKENLSSPNRTLNSPLRERN</sequence>
<proteinExistence type="predicted"/>
<feature type="region of interest" description="Disordered" evidence="2">
    <location>
        <begin position="802"/>
        <end position="821"/>
    </location>
</feature>
<dbReference type="EMBL" id="OV651814">
    <property type="protein sequence ID" value="CAH1106176.1"/>
    <property type="molecule type" value="Genomic_DNA"/>
</dbReference>
<dbReference type="Proteomes" id="UP001153636">
    <property type="component" value="Chromosome 2"/>
</dbReference>
<reference evidence="3" key="1">
    <citation type="submission" date="2022-01" db="EMBL/GenBank/DDBJ databases">
        <authorList>
            <person name="King R."/>
        </authorList>
    </citation>
    <scope>NUCLEOTIDE SEQUENCE</scope>
</reference>
<feature type="coiled-coil region" evidence="1">
    <location>
        <begin position="91"/>
        <end position="299"/>
    </location>
</feature>
<feature type="coiled-coil region" evidence="1">
    <location>
        <begin position="547"/>
        <end position="658"/>
    </location>
</feature>
<gene>
    <name evidence="3" type="ORF">PSYICH_LOCUS7449</name>
</gene>
<feature type="region of interest" description="Disordered" evidence="2">
    <location>
        <begin position="826"/>
        <end position="859"/>
    </location>
</feature>
<name>A0A9P0GCR9_9CUCU</name>